<dbReference type="Proteomes" id="UP000607653">
    <property type="component" value="Unassembled WGS sequence"/>
</dbReference>
<keyword evidence="2" id="KW-1185">Reference proteome</keyword>
<evidence type="ECO:0000313" key="2">
    <source>
        <dbReference type="Proteomes" id="UP000607653"/>
    </source>
</evidence>
<gene>
    <name evidence="1" type="ORF">HUJ06_013839</name>
</gene>
<comment type="caution">
    <text evidence="1">The sequence shown here is derived from an EMBL/GenBank/DDBJ whole genome shotgun (WGS) entry which is preliminary data.</text>
</comment>
<organism evidence="1 2">
    <name type="scientific">Nelumbo nucifera</name>
    <name type="common">Sacred lotus</name>
    <dbReference type="NCBI Taxonomy" id="4432"/>
    <lineage>
        <taxon>Eukaryota</taxon>
        <taxon>Viridiplantae</taxon>
        <taxon>Streptophyta</taxon>
        <taxon>Embryophyta</taxon>
        <taxon>Tracheophyta</taxon>
        <taxon>Spermatophyta</taxon>
        <taxon>Magnoliopsida</taxon>
        <taxon>Proteales</taxon>
        <taxon>Nelumbonaceae</taxon>
        <taxon>Nelumbo</taxon>
    </lineage>
</organism>
<dbReference type="EMBL" id="DUZY01000005">
    <property type="protein sequence ID" value="DAD39516.1"/>
    <property type="molecule type" value="Genomic_DNA"/>
</dbReference>
<protein>
    <submittedName>
        <fullName evidence="1">Uncharacterized protein</fullName>
    </submittedName>
</protein>
<accession>A0A822Z8W1</accession>
<name>A0A822Z8W1_NELNU</name>
<reference evidence="1 2" key="1">
    <citation type="journal article" date="2020" name="Mol. Biol. Evol.">
        <title>Distinct Expression and Methylation Patterns for Genes with Different Fates following a Single Whole-Genome Duplication in Flowering Plants.</title>
        <authorList>
            <person name="Shi T."/>
            <person name="Rahmani R.S."/>
            <person name="Gugger P.F."/>
            <person name="Wang M."/>
            <person name="Li H."/>
            <person name="Zhang Y."/>
            <person name="Li Z."/>
            <person name="Wang Q."/>
            <person name="Van de Peer Y."/>
            <person name="Marchal K."/>
            <person name="Chen J."/>
        </authorList>
    </citation>
    <scope>NUCLEOTIDE SEQUENCE [LARGE SCALE GENOMIC DNA]</scope>
    <source>
        <tissue evidence="1">Leaf</tissue>
    </source>
</reference>
<evidence type="ECO:0000313" key="1">
    <source>
        <dbReference type="EMBL" id="DAD39516.1"/>
    </source>
</evidence>
<sequence>MGEESSIKIVISGMSFTGDTDLYAVLYVDENWYNHWTVDLSNSNNVRDRRSEFVLQEPNTQQSRAQLVVDLRRKGTFFHKRIGKFRIKINELFEGCGVGRERDFNERIMRTTWFWGEEEVGRLNFTYRFENSSTAEFRCCCQTLAVLERVVPCFVACLVGGAPAGGSLIGNCFCLCPVYITGADLVAR</sequence>
<proteinExistence type="predicted"/>
<dbReference type="AlphaFoldDB" id="A0A822Z8W1"/>